<dbReference type="PATRIC" id="fig|1354791.3.peg.2728"/>
<comment type="similarity">
    <text evidence="2">Belongs to the membrane fusion protein (MFP) (TC 8.A.1) family.</text>
</comment>
<evidence type="ECO:0000313" key="11">
    <source>
        <dbReference type="Proteomes" id="UP000019442"/>
    </source>
</evidence>
<dbReference type="KEGG" id="hhc:M911_11410"/>
<dbReference type="Pfam" id="PF25876">
    <property type="entry name" value="HH_MFP_RND"/>
    <property type="match status" value="1"/>
</dbReference>
<dbReference type="SUPFAM" id="SSF111369">
    <property type="entry name" value="HlyD-like secretion proteins"/>
    <property type="match status" value="1"/>
</dbReference>
<evidence type="ECO:0000256" key="3">
    <source>
        <dbReference type="ARBA" id="ARBA00022448"/>
    </source>
</evidence>
<dbReference type="InterPro" id="IPR058792">
    <property type="entry name" value="Beta-barrel_RND_2"/>
</dbReference>
<feature type="domain" description="Multidrug resistance protein MdtA-like barrel-sandwich hybrid" evidence="7">
    <location>
        <begin position="52"/>
        <end position="187"/>
    </location>
</feature>
<evidence type="ECO:0000256" key="2">
    <source>
        <dbReference type="ARBA" id="ARBA00009477"/>
    </source>
</evidence>
<dbReference type="HOGENOM" id="CLU_018816_1_4_6"/>
<dbReference type="EMBL" id="CP007268">
    <property type="protein sequence ID" value="AHK79671.1"/>
    <property type="molecule type" value="Genomic_DNA"/>
</dbReference>
<dbReference type="OrthoDB" id="5730196at2"/>
<name>W8KVU9_9GAMM</name>
<dbReference type="GO" id="GO:0015562">
    <property type="term" value="F:efflux transmembrane transporter activity"/>
    <property type="evidence" value="ECO:0007669"/>
    <property type="project" value="TreeGrafter"/>
</dbReference>
<reference evidence="10 11" key="1">
    <citation type="journal article" date="2014" name="J Genomics">
        <title>Draft Genome Sequence of the Extremely Halophilic Phototrophic Purple Sulfur Bacterium Halorhodospira halochloris.</title>
        <authorList>
            <person name="Singh K.S."/>
            <person name="Kirksey J."/>
            <person name="Hoff W.D."/>
            <person name="Deole R."/>
        </authorList>
    </citation>
    <scope>NUCLEOTIDE SEQUENCE [LARGE SCALE GENOMIC DNA]</scope>
    <source>
        <strain evidence="10 11">A</strain>
    </source>
</reference>
<dbReference type="Gene3D" id="2.40.30.170">
    <property type="match status" value="1"/>
</dbReference>
<dbReference type="PANTHER" id="PTHR30469:SF18">
    <property type="entry name" value="RESISTANCE-NODULATION-CELL DIVISION (RND) EFFLUX MEMBRANE FUSION PROTEIN-RELATED"/>
    <property type="match status" value="1"/>
</dbReference>
<dbReference type="InterPro" id="IPR058625">
    <property type="entry name" value="MdtA-like_BSH"/>
</dbReference>
<dbReference type="Pfam" id="PF25967">
    <property type="entry name" value="RND-MFP_C"/>
    <property type="match status" value="1"/>
</dbReference>
<keyword evidence="11" id="KW-1185">Reference proteome</keyword>
<feature type="domain" description="CusB-like beta-barrel" evidence="8">
    <location>
        <begin position="199"/>
        <end position="269"/>
    </location>
</feature>
<keyword evidence="5" id="KW-0732">Signal</keyword>
<evidence type="ECO:0000259" key="7">
    <source>
        <dbReference type="Pfam" id="PF25917"/>
    </source>
</evidence>
<evidence type="ECO:0000259" key="9">
    <source>
        <dbReference type="Pfam" id="PF25967"/>
    </source>
</evidence>
<evidence type="ECO:0000259" key="6">
    <source>
        <dbReference type="Pfam" id="PF25876"/>
    </source>
</evidence>
<evidence type="ECO:0000256" key="4">
    <source>
        <dbReference type="SAM" id="Coils"/>
    </source>
</evidence>
<feature type="chain" id="PRO_5004910729" evidence="5">
    <location>
        <begin position="25"/>
        <end position="348"/>
    </location>
</feature>
<gene>
    <name evidence="10" type="ORF">M911_11410</name>
</gene>
<reference evidence="11" key="2">
    <citation type="submission" date="2014-02" db="EMBL/GenBank/DDBJ databases">
        <title>Draft Genome Sequence of extremely halophilic bacteria Halorhodospira halochloris.</title>
        <authorList>
            <person name="Singh K.S."/>
        </authorList>
    </citation>
    <scope>NUCLEOTIDE SEQUENCE [LARGE SCALE GENOMIC DNA]</scope>
    <source>
        <strain evidence="11">A</strain>
    </source>
</reference>
<feature type="signal peptide" evidence="5">
    <location>
        <begin position="1"/>
        <end position="24"/>
    </location>
</feature>
<evidence type="ECO:0000313" key="10">
    <source>
        <dbReference type="EMBL" id="AHK79671.1"/>
    </source>
</evidence>
<dbReference type="Pfam" id="PF25954">
    <property type="entry name" value="Beta-barrel_RND_2"/>
    <property type="match status" value="1"/>
</dbReference>
<dbReference type="Gene3D" id="2.40.50.100">
    <property type="match status" value="1"/>
</dbReference>
<dbReference type="PANTHER" id="PTHR30469">
    <property type="entry name" value="MULTIDRUG RESISTANCE PROTEIN MDTA"/>
    <property type="match status" value="1"/>
</dbReference>
<dbReference type="Proteomes" id="UP000019442">
    <property type="component" value="Chromosome"/>
</dbReference>
<keyword evidence="3" id="KW-0813">Transport</keyword>
<dbReference type="Pfam" id="PF25917">
    <property type="entry name" value="BSH_RND"/>
    <property type="match status" value="1"/>
</dbReference>
<dbReference type="NCBIfam" id="TIGR01730">
    <property type="entry name" value="RND_mfp"/>
    <property type="match status" value="1"/>
</dbReference>
<accession>W8KVU9</accession>
<protein>
    <submittedName>
        <fullName evidence="10">RND transporter</fullName>
    </submittedName>
</protein>
<comment type="subcellular location">
    <subcellularLocation>
        <location evidence="1">Cell envelope</location>
    </subcellularLocation>
</comment>
<feature type="domain" description="Multidrug resistance protein MdtA-like alpha-helical hairpin" evidence="6">
    <location>
        <begin position="92"/>
        <end position="161"/>
    </location>
</feature>
<evidence type="ECO:0000259" key="8">
    <source>
        <dbReference type="Pfam" id="PF25954"/>
    </source>
</evidence>
<sequence length="348" mass="38375">MIHPGLRWLLVGTAFCLLASPVAAQTLETTQIRMHTLPLEQVLDGRIEAVQQATVSAQTSGRVVEVFFDVDDFVDEGDLILRLRDTEQRSRLEQAEASLREARARFNEARSEHERIEGIFERQLISRSEMDRATAALQSARARLESAEAAVEGAREELEHTRVTAPYAGILTERHVETGESVSPGQPLVSGISLEHLRVVTQVPQRHIQAVREHQQARVLINDSMPVEAEGLTLFPYADHGSASFRVRVQLPDGTPGLFPGMFVKVVFTVGEQERLLVPAGAVMQRGEVSAVYVMDEEGRIRLRQVRTGRPAEGGHVQVLAGLEVGEQVALDPVRAGIALKAQREAAR</sequence>
<evidence type="ECO:0000256" key="5">
    <source>
        <dbReference type="SAM" id="SignalP"/>
    </source>
</evidence>
<dbReference type="GO" id="GO:1990281">
    <property type="term" value="C:efflux pump complex"/>
    <property type="evidence" value="ECO:0007669"/>
    <property type="project" value="TreeGrafter"/>
</dbReference>
<dbReference type="AlphaFoldDB" id="W8KVU9"/>
<keyword evidence="4" id="KW-0175">Coiled coil</keyword>
<proteinExistence type="inferred from homology"/>
<feature type="coiled-coil region" evidence="4">
    <location>
        <begin position="85"/>
        <end position="164"/>
    </location>
</feature>
<organism evidence="10 11">
    <name type="scientific">Ectothiorhodospira haloalkaliphila</name>
    <dbReference type="NCBI Taxonomy" id="421628"/>
    <lineage>
        <taxon>Bacteria</taxon>
        <taxon>Pseudomonadati</taxon>
        <taxon>Pseudomonadota</taxon>
        <taxon>Gammaproteobacteria</taxon>
        <taxon>Chromatiales</taxon>
        <taxon>Ectothiorhodospiraceae</taxon>
        <taxon>Ectothiorhodospira</taxon>
    </lineage>
</organism>
<dbReference type="InterPro" id="IPR006143">
    <property type="entry name" value="RND_pump_MFP"/>
</dbReference>
<dbReference type="InterPro" id="IPR058624">
    <property type="entry name" value="MdtA-like_HH"/>
</dbReference>
<dbReference type="Gene3D" id="2.40.420.20">
    <property type="match status" value="1"/>
</dbReference>
<dbReference type="InterPro" id="IPR058627">
    <property type="entry name" value="MdtA-like_C"/>
</dbReference>
<evidence type="ECO:0000256" key="1">
    <source>
        <dbReference type="ARBA" id="ARBA00004196"/>
    </source>
</evidence>
<dbReference type="Gene3D" id="1.10.287.470">
    <property type="entry name" value="Helix hairpin bin"/>
    <property type="match status" value="1"/>
</dbReference>
<dbReference type="RefSeq" id="WP_025282147.1">
    <property type="nucleotide sequence ID" value="NZ_CP007268.1"/>
</dbReference>
<feature type="domain" description="Multidrug resistance protein MdtA-like C-terminal permuted SH3" evidence="9">
    <location>
        <begin position="276"/>
        <end position="331"/>
    </location>
</feature>